<feature type="transmembrane region" description="Helical" evidence="2">
    <location>
        <begin position="25"/>
        <end position="44"/>
    </location>
</feature>
<reference evidence="3 4" key="1">
    <citation type="submission" date="2017-09" db="EMBL/GenBank/DDBJ databases">
        <authorList>
            <person name="Ehlers B."/>
            <person name="Leendertz F.H."/>
        </authorList>
    </citation>
    <scope>NUCLEOTIDE SEQUENCE [LARGE SCALE GENOMIC DNA]</scope>
    <source>
        <strain evidence="3 4">CGMCC 4.6857</strain>
    </source>
</reference>
<gene>
    <name evidence="3" type="ORF">SAMN05421748_108165</name>
</gene>
<name>A0A285IHW4_9ACTN</name>
<proteinExistence type="predicted"/>
<evidence type="ECO:0000313" key="3">
    <source>
        <dbReference type="EMBL" id="SNY47568.1"/>
    </source>
</evidence>
<accession>A0A285IHW4</accession>
<sequence>MPEIRPATFETVPEFVPAERPKRRWLVPAAVAVVAVVVAGVVVVSRPGDAAPEAVTAAVSPSFVNDSDRRSRLIDELLARRVAAFKAGDLKAWLADIDPAAAKAIAFETKRFANLRQFRFTSFDLSASNVTATAVFDEKPDVIIDQISRLTADVDRSVIPYNWKLEFTGDTVRITDVAPSYHQAYENPLLFPPFDDVPLKSASAGGITIAAAVGSKSNPQAFLPAAQRAAKLVRSLWGSRPYATPGFVIFLGDHKQFLKWYDNNAGRQGAVGVTVFPRPADEEGTEQFDRPNPTVMHKPNEPSWIRRGAGSRIVLDVSQFTSARQAESVMVHEMAHAIAPHLIQSKAGGYGPKATNVQATWPIEGFARWVEFLGTPGYAQSAMRTVRAGRAYRPAGPFPPSEGFYAADAKRQSYNYNLSSSMFLAAEQAGGRQKAVDLYVCLSNQMEYQADTEMFINTCISGVGLNPSTVWTAQRRLAGSQ</sequence>
<keyword evidence="2" id="KW-0472">Membrane</keyword>
<dbReference type="Proteomes" id="UP000219612">
    <property type="component" value="Unassembled WGS sequence"/>
</dbReference>
<feature type="region of interest" description="Disordered" evidence="1">
    <location>
        <begin position="281"/>
        <end position="302"/>
    </location>
</feature>
<evidence type="ECO:0000256" key="2">
    <source>
        <dbReference type="SAM" id="Phobius"/>
    </source>
</evidence>
<dbReference type="EMBL" id="OBDY01000008">
    <property type="protein sequence ID" value="SNY47568.1"/>
    <property type="molecule type" value="Genomic_DNA"/>
</dbReference>
<keyword evidence="4" id="KW-1185">Reference proteome</keyword>
<organism evidence="3 4">
    <name type="scientific">Paractinoplanes atraurantiacus</name>
    <dbReference type="NCBI Taxonomy" id="1036182"/>
    <lineage>
        <taxon>Bacteria</taxon>
        <taxon>Bacillati</taxon>
        <taxon>Actinomycetota</taxon>
        <taxon>Actinomycetes</taxon>
        <taxon>Micromonosporales</taxon>
        <taxon>Micromonosporaceae</taxon>
        <taxon>Paractinoplanes</taxon>
    </lineage>
</organism>
<dbReference type="RefSeq" id="WP_097321701.1">
    <property type="nucleotide sequence ID" value="NZ_OBDY01000008.1"/>
</dbReference>
<keyword evidence="2" id="KW-1133">Transmembrane helix</keyword>
<dbReference type="AlphaFoldDB" id="A0A285IHW4"/>
<protein>
    <submittedName>
        <fullName evidence="3">Uncharacterized protein</fullName>
    </submittedName>
</protein>
<evidence type="ECO:0000313" key="4">
    <source>
        <dbReference type="Proteomes" id="UP000219612"/>
    </source>
</evidence>
<keyword evidence="2" id="KW-0812">Transmembrane</keyword>
<evidence type="ECO:0000256" key="1">
    <source>
        <dbReference type="SAM" id="MobiDB-lite"/>
    </source>
</evidence>